<evidence type="ECO:0000256" key="5">
    <source>
        <dbReference type="ARBA" id="ARBA00022771"/>
    </source>
</evidence>
<dbReference type="AlphaFoldDB" id="A0A182RYZ7"/>
<feature type="domain" description="RING-type" evidence="15">
    <location>
        <begin position="51"/>
        <end position="90"/>
    </location>
</feature>
<feature type="region of interest" description="Disordered" evidence="14">
    <location>
        <begin position="1"/>
        <end position="47"/>
    </location>
</feature>
<protein>
    <recommendedName>
        <fullName evidence="8">E3 ubiquitin-protein ligase Topors</fullName>
        <ecNumber evidence="2">2.3.2.27</ecNumber>
    </recommendedName>
    <alternativeName>
        <fullName evidence="9">RING-type E3 ubiquitin transferase Topors</fullName>
    </alternativeName>
    <alternativeName>
        <fullName evidence="11">SUMO1-protein E3 ligase Topors</fullName>
    </alternativeName>
    <alternativeName>
        <fullName evidence="10">Topoisomerase I-binding RING finger protein</fullName>
    </alternativeName>
    <alternativeName>
        <fullName evidence="12">Topoisomerase I-binding arginine/serine-rich protein</fullName>
    </alternativeName>
</protein>
<dbReference type="GO" id="GO:0061630">
    <property type="term" value="F:ubiquitin protein ligase activity"/>
    <property type="evidence" value="ECO:0007669"/>
    <property type="project" value="UniProtKB-EC"/>
</dbReference>
<dbReference type="Gene3D" id="3.30.40.10">
    <property type="entry name" value="Zinc/RING finger domain, C3HC4 (zinc finger)"/>
    <property type="match status" value="1"/>
</dbReference>
<feature type="compositionally biased region" description="Basic residues" evidence="14">
    <location>
        <begin position="750"/>
        <end position="777"/>
    </location>
</feature>
<evidence type="ECO:0000256" key="10">
    <source>
        <dbReference type="ARBA" id="ARBA00076940"/>
    </source>
</evidence>
<sequence length="1198" mass="130441">MEEAPVVDCPPTPEILPLSSTPPPRPDVVYSSSSEEGDEPTDGRRSPPPKCAICLGKCRQRAYTNSCKHQFCFRCLLEWSKVKPECPLCKQRFFSIVYYKSIDCFEQHTVAVPSANMPRVSTRNMYHELNVFLTNSQRFTAYAIPNMTLRLQSNNERLQELLLHQSSEVDRFIREYGNQPIPTRQDELRWRQFIYANRLYACPLPDLNGRFRETSASFYRENPAQMHRVLSWMHRDLLVLSTNMTIHAPNMNVLEDLLQTHDIDSREFLLRILRHMPLEDGEHFQHECVNFARSPYDMIGYDRCVQYNPRFIQRRVRSQVIISSSEEDNDDIVYLPETAASTSSNNEPPVVEGSVGGEGASNGSSGISGAATGNGTNSTATSATTNARTGRSEVHIEFRSLADSVGNEEVRPVATSGTLPRVPLTSTASSNVVASENILLSSSDSDDCQFVMAQKPPHLRTPDHVVDLESASDSDVVFVAEEPLEIRASNRSARQQQQANSMKMETAGIQEYNNGASTSSGYCGGGNGGGASSGSVASGSALRSKYYVRPRSNRYSGGMGVKSIYEASDTDDSDSDSLFNLPQGRRPLSNTADDDEVEFGSGQRNRRRPNKKTTTTLPKGSKRTSRKRRKSSISSSSSHDCSESNSSSSSSSSSSSDEESSSSCSSSTSNSSSNSSSSATSTYAYGAFHKNVTVEIECGRQLRRNTTQQSSRQTYATDPKGRTKKKRSKRTIELDSKQAKEKNATIASKSKSHQPKSKKKSQSTPRRVRKVLKRSRANSKSAGSRDAKARSSKGKKRTKPSTDLDDEPSRSTPQLDEDMLEENASTEAHYVIASRPSVSPTIDVTSIDGTECRERKLKSVIIKRCHYNKPNTNRSNEAMDGEEGMQSGSVASTAAVPEDSVAPSTSTSLQGEGTVPEGGEHFAKMEPVDVTDMLKHEITTNDMQLSFSSSSSSETELEEPSATDWTDSGMYSAVASLVQMHRNALFHPASLSQQPHQQQEQHNPQHAQQHWQQPEEYISGQLQLPTNDNDQHPSTLGSNVAMLDADESNTVASESIFEPALSWADTGRPLMPEDRALSSAAASPFSSISFPPSTTSVSPSPSMSSQSLALAVAASPLQLIESLGTMDGDSPLPSSVLGIDAIDGTMDEIMAAEVAGATATIAEPSIGMAGENGQGSTVPCGLDSTTSDGGVPTVQLQL</sequence>
<feature type="region of interest" description="Disordered" evidence="14">
    <location>
        <begin position="701"/>
        <end position="821"/>
    </location>
</feature>
<feature type="compositionally biased region" description="Low complexity" evidence="14">
    <location>
        <begin position="361"/>
        <end position="389"/>
    </location>
</feature>
<evidence type="ECO:0000256" key="13">
    <source>
        <dbReference type="PROSITE-ProRule" id="PRU00175"/>
    </source>
</evidence>
<feature type="region of interest" description="Disordered" evidence="14">
    <location>
        <begin position="872"/>
        <end position="920"/>
    </location>
</feature>
<evidence type="ECO:0000256" key="6">
    <source>
        <dbReference type="ARBA" id="ARBA00022786"/>
    </source>
</evidence>
<evidence type="ECO:0000256" key="2">
    <source>
        <dbReference type="ARBA" id="ARBA00012483"/>
    </source>
</evidence>
<dbReference type="InterPro" id="IPR058746">
    <property type="entry name" value="Znf_RING-type_Topors"/>
</dbReference>
<feature type="compositionally biased region" description="Polar residues" evidence="14">
    <location>
        <begin position="902"/>
        <end position="911"/>
    </location>
</feature>
<dbReference type="EC" id="2.3.2.27" evidence="2"/>
<dbReference type="PROSITE" id="PS50089">
    <property type="entry name" value="ZF_RING_2"/>
    <property type="match status" value="1"/>
</dbReference>
<dbReference type="VEuPathDB" id="VectorBase:AFUN2_003658"/>
<dbReference type="EnsemblMetazoa" id="AFUN011528-RA">
    <property type="protein sequence ID" value="AFUN011528-PA"/>
    <property type="gene ID" value="AFUN011528"/>
</dbReference>
<evidence type="ECO:0000256" key="8">
    <source>
        <dbReference type="ARBA" id="ARBA00071236"/>
    </source>
</evidence>
<dbReference type="CDD" id="cd16574">
    <property type="entry name" value="RING-HC_Topors"/>
    <property type="match status" value="1"/>
</dbReference>
<comment type="catalytic activity">
    <reaction evidence="1">
        <text>S-ubiquitinyl-[E2 ubiquitin-conjugating enzyme]-L-cysteine + [acceptor protein]-L-lysine = [E2 ubiquitin-conjugating enzyme]-L-cysteine + N(6)-ubiquitinyl-[acceptor protein]-L-lysine.</text>
        <dbReference type="EC" id="2.3.2.27"/>
    </reaction>
</comment>
<feature type="region of interest" description="Disordered" evidence="14">
    <location>
        <begin position="566"/>
        <end position="680"/>
    </location>
</feature>
<dbReference type="GO" id="GO:0006513">
    <property type="term" value="P:protein monoubiquitination"/>
    <property type="evidence" value="ECO:0007669"/>
    <property type="project" value="TreeGrafter"/>
</dbReference>
<dbReference type="PANTHER" id="PTHR46077">
    <property type="entry name" value="E3 UBIQUITIN-PROTEIN LIGASE TOPORS"/>
    <property type="match status" value="1"/>
</dbReference>
<feature type="compositionally biased region" description="Polar residues" evidence="14">
    <location>
        <begin position="704"/>
        <end position="716"/>
    </location>
</feature>
<dbReference type="SUPFAM" id="SSF57850">
    <property type="entry name" value="RING/U-box"/>
    <property type="match status" value="1"/>
</dbReference>
<keyword evidence="3" id="KW-0808">Transferase</keyword>
<dbReference type="VEuPathDB" id="VectorBase:AFUN011528"/>
<dbReference type="InterPro" id="IPR013083">
    <property type="entry name" value="Znf_RING/FYVE/PHD"/>
</dbReference>
<dbReference type="InterPro" id="IPR017907">
    <property type="entry name" value="Znf_RING_CS"/>
</dbReference>
<proteinExistence type="predicted"/>
<accession>A0A182RYZ7</accession>
<feature type="compositionally biased region" description="Pro residues" evidence="14">
    <location>
        <begin position="8"/>
        <end position="26"/>
    </location>
</feature>
<dbReference type="FunFam" id="3.30.40.10:FF:000136">
    <property type="entry name" value="E3 ubiquitin-protein ligase Topors"/>
    <property type="match status" value="1"/>
</dbReference>
<evidence type="ECO:0000256" key="11">
    <source>
        <dbReference type="ARBA" id="ARBA00079040"/>
    </source>
</evidence>
<keyword evidence="6" id="KW-0833">Ubl conjugation pathway</keyword>
<organism evidence="16">
    <name type="scientific">Anopheles funestus</name>
    <name type="common">African malaria mosquito</name>
    <dbReference type="NCBI Taxonomy" id="62324"/>
    <lineage>
        <taxon>Eukaryota</taxon>
        <taxon>Metazoa</taxon>
        <taxon>Ecdysozoa</taxon>
        <taxon>Arthropoda</taxon>
        <taxon>Hexapoda</taxon>
        <taxon>Insecta</taxon>
        <taxon>Pterygota</taxon>
        <taxon>Neoptera</taxon>
        <taxon>Endopterygota</taxon>
        <taxon>Diptera</taxon>
        <taxon>Nematocera</taxon>
        <taxon>Culicoidea</taxon>
        <taxon>Culicidae</taxon>
        <taxon>Anophelinae</taxon>
        <taxon>Anopheles</taxon>
    </lineage>
</organism>
<feature type="compositionally biased region" description="Basic and acidic residues" evidence="14">
    <location>
        <begin position="730"/>
        <end position="743"/>
    </location>
</feature>
<dbReference type="STRING" id="62324.A0A182RYZ7"/>
<dbReference type="Pfam" id="PF26084">
    <property type="entry name" value="PWI_Topors"/>
    <property type="match status" value="1"/>
</dbReference>
<feature type="region of interest" description="Disordered" evidence="14">
    <location>
        <begin position="338"/>
        <end position="391"/>
    </location>
</feature>
<dbReference type="PROSITE" id="PS00518">
    <property type="entry name" value="ZF_RING_1"/>
    <property type="match status" value="1"/>
</dbReference>
<feature type="compositionally biased region" description="Basic residues" evidence="14">
    <location>
        <begin position="790"/>
        <end position="799"/>
    </location>
</feature>
<dbReference type="GO" id="GO:0008270">
    <property type="term" value="F:zinc ion binding"/>
    <property type="evidence" value="ECO:0007669"/>
    <property type="project" value="UniProtKB-KW"/>
</dbReference>
<dbReference type="PANTHER" id="PTHR46077:SF5">
    <property type="entry name" value="RING-TYPE DOMAIN-CONTAINING PROTEIN"/>
    <property type="match status" value="1"/>
</dbReference>
<dbReference type="InterPro" id="IPR001841">
    <property type="entry name" value="Znf_RING"/>
</dbReference>
<dbReference type="InterPro" id="IPR058745">
    <property type="entry name" value="PWI_Topors"/>
</dbReference>
<evidence type="ECO:0000256" key="1">
    <source>
        <dbReference type="ARBA" id="ARBA00000900"/>
    </source>
</evidence>
<dbReference type="GO" id="GO:0000209">
    <property type="term" value="P:protein polyubiquitination"/>
    <property type="evidence" value="ECO:0007669"/>
    <property type="project" value="TreeGrafter"/>
</dbReference>
<reference evidence="16" key="1">
    <citation type="submission" date="2020-05" db="UniProtKB">
        <authorList>
            <consortium name="EnsemblMetazoa"/>
        </authorList>
    </citation>
    <scope>IDENTIFICATION</scope>
    <source>
        <strain evidence="16">FUMOZ</strain>
    </source>
</reference>
<evidence type="ECO:0000256" key="3">
    <source>
        <dbReference type="ARBA" id="ARBA00022679"/>
    </source>
</evidence>
<feature type="region of interest" description="Disordered" evidence="14">
    <location>
        <begin position="942"/>
        <end position="966"/>
    </location>
</feature>
<evidence type="ECO:0000256" key="12">
    <source>
        <dbReference type="ARBA" id="ARBA00079184"/>
    </source>
</evidence>
<evidence type="ECO:0000256" key="7">
    <source>
        <dbReference type="ARBA" id="ARBA00022833"/>
    </source>
</evidence>
<evidence type="ECO:0000256" key="14">
    <source>
        <dbReference type="SAM" id="MobiDB-lite"/>
    </source>
</evidence>
<feature type="compositionally biased region" description="Low complexity" evidence="14">
    <location>
        <begin position="993"/>
        <end position="1010"/>
    </location>
</feature>
<keyword evidence="7" id="KW-0862">Zinc</keyword>
<evidence type="ECO:0000259" key="15">
    <source>
        <dbReference type="PROSITE" id="PS50089"/>
    </source>
</evidence>
<feature type="compositionally biased region" description="Basic residues" evidence="14">
    <location>
        <begin position="620"/>
        <end position="631"/>
    </location>
</feature>
<evidence type="ECO:0000313" key="16">
    <source>
        <dbReference type="EnsemblMetazoa" id="AFUN011528-PA"/>
    </source>
</evidence>
<name>A0A182RYZ7_ANOFN</name>
<keyword evidence="4" id="KW-0479">Metal-binding</keyword>
<keyword evidence="5 13" id="KW-0863">Zinc-finger</keyword>
<feature type="region of interest" description="Disordered" evidence="14">
    <location>
        <begin position="990"/>
        <end position="1013"/>
    </location>
</feature>
<dbReference type="SMART" id="SM00184">
    <property type="entry name" value="RING"/>
    <property type="match status" value="1"/>
</dbReference>
<dbReference type="Pfam" id="PF13639">
    <property type="entry name" value="zf-RING_2"/>
    <property type="match status" value="1"/>
</dbReference>
<evidence type="ECO:0000256" key="9">
    <source>
        <dbReference type="ARBA" id="ARBA00076856"/>
    </source>
</evidence>
<feature type="compositionally biased region" description="Low complexity" evidence="14">
    <location>
        <begin position="632"/>
        <end position="680"/>
    </location>
</feature>
<evidence type="ECO:0000256" key="4">
    <source>
        <dbReference type="ARBA" id="ARBA00022723"/>
    </source>
</evidence>